<evidence type="ECO:0000256" key="12">
    <source>
        <dbReference type="ARBA" id="ARBA00047761"/>
    </source>
</evidence>
<evidence type="ECO:0000256" key="14">
    <source>
        <dbReference type="ARBA" id="ARBA00075117"/>
    </source>
</evidence>
<dbReference type="PANTHER" id="PTHR43156:SF2">
    <property type="entry name" value="STAGE II SPORULATION PROTEIN E"/>
    <property type="match status" value="1"/>
</dbReference>
<dbReference type="InterPro" id="IPR029016">
    <property type="entry name" value="GAF-like_dom_sf"/>
</dbReference>
<dbReference type="InterPro" id="IPR035965">
    <property type="entry name" value="PAS-like_dom_sf"/>
</dbReference>
<dbReference type="Gene3D" id="3.30.450.40">
    <property type="match status" value="1"/>
</dbReference>
<proteinExistence type="predicted"/>
<dbReference type="SUPFAM" id="SSF55785">
    <property type="entry name" value="PYP-like sensor domain (PAS domain)"/>
    <property type="match status" value="1"/>
</dbReference>
<dbReference type="OrthoDB" id="118142at2"/>
<evidence type="ECO:0000259" key="17">
    <source>
        <dbReference type="PROSITE" id="PS50113"/>
    </source>
</evidence>
<dbReference type="SMART" id="SM00331">
    <property type="entry name" value="PP2C_SIG"/>
    <property type="match status" value="1"/>
</dbReference>
<dbReference type="PROSITE" id="PS50113">
    <property type="entry name" value="PAC"/>
    <property type="match status" value="1"/>
</dbReference>
<keyword evidence="2" id="KW-0597">Phosphoprotein</keyword>
<evidence type="ECO:0000256" key="3">
    <source>
        <dbReference type="ARBA" id="ARBA00022679"/>
    </source>
</evidence>
<dbReference type="Proteomes" id="UP000007842">
    <property type="component" value="Chromosome"/>
</dbReference>
<dbReference type="InterPro" id="IPR013655">
    <property type="entry name" value="PAS_fold_3"/>
</dbReference>
<dbReference type="InterPro" id="IPR036890">
    <property type="entry name" value="HATPase_C_sf"/>
</dbReference>
<dbReference type="Pfam" id="PF13185">
    <property type="entry name" value="GAF_2"/>
    <property type="match status" value="1"/>
</dbReference>
<keyword evidence="4" id="KW-0479">Metal-binding</keyword>
<dbReference type="KEGG" id="sct:SCAT_5558"/>
<feature type="domain" description="PAS" evidence="16">
    <location>
        <begin position="32"/>
        <end position="88"/>
    </location>
</feature>
<evidence type="ECO:0000256" key="8">
    <source>
        <dbReference type="ARBA" id="ARBA00022840"/>
    </source>
</evidence>
<protein>
    <recommendedName>
        <fullName evidence="1">protein-serine/threonine phosphatase</fullName>
        <ecNumber evidence="1">3.1.3.16</ecNumber>
    </recommendedName>
    <alternativeName>
        <fullName evidence="15">Protein-serine/threonine phosphatase</fullName>
    </alternativeName>
    <alternativeName>
        <fullName evidence="14">Serine/threonine-protein kinase</fullName>
    </alternativeName>
</protein>
<keyword evidence="3" id="KW-0808">Transferase</keyword>
<dbReference type="PATRIC" id="fig|1003195.11.peg.6975"/>
<dbReference type="AlphaFoldDB" id="F8JRP1"/>
<name>F8JRP1_STREN</name>
<dbReference type="GO" id="GO:0016301">
    <property type="term" value="F:kinase activity"/>
    <property type="evidence" value="ECO:0007669"/>
    <property type="project" value="UniProtKB-KW"/>
</dbReference>
<keyword evidence="7" id="KW-0378">Hydrolase</keyword>
<dbReference type="InterPro" id="IPR001932">
    <property type="entry name" value="PPM-type_phosphatase-like_dom"/>
</dbReference>
<dbReference type="GO" id="GO:0046872">
    <property type="term" value="F:metal ion binding"/>
    <property type="evidence" value="ECO:0007669"/>
    <property type="project" value="UniProtKB-KW"/>
</dbReference>
<evidence type="ECO:0000313" key="19">
    <source>
        <dbReference type="Proteomes" id="UP000007842"/>
    </source>
</evidence>
<sequence length="691" mass="74738">MRRSPRSDRPAHRGPSPVTADVALALNGMGSFVWDLASGLLRYDEAALDVLGIDPAEFDGDPHTVSERMLPQELPALRGQIDRALAERTGYSCYFRVRRPDGTLRWTHTQAHVVCDEEQRPLRVIGIVRDASQELRAVDRTQELRQAKDERRRQAGMVRDVTDALARTVTVEDVAQALTAPRLLGRLGAGGIVLGLVENARVRLVGSRGVPDEIVHDVHVAPLGEALPLSEAIRTRRPTFLTDRSELGRRYPRLRRYLPQVDADAFAYLPLIAHDTPIGALGLAFRGKHRFTHDERTVLSALSGAIAQSLQRALLYDHEHEVATGLQTAMLPGHLPRVPGLDLAVRYRPAGTGQDIGGDWYDAVPLPDGRVATVVGDVQGHDVRAAAVMGQLRIALRAYAAEGHPPSSVMARASAFLTELDTDRFATCLLVTLDPLTGIAEVVRAGHLEPLVRHPDGGGTWLATPGGLPLGLVPPTARLSYPATEVTLAPGAAMVLCTDGLIESRTTDIDHGRRQLLTALHSGPLRPEPLADHLLRTMAAHTGLDDDVALLLVRRPREGRPATRPHLATRISAGNPESLHKARQELRTALRRWSLESVADTAELLASELATNALLHAGGNATLTAAPVRHAGRSLRLEVTDTSPVTPHRRAAPEGSTSGRGMLLVEELAQAWGVEPRGTGKCVWCEITAAP</sequence>
<evidence type="ECO:0000256" key="13">
    <source>
        <dbReference type="ARBA" id="ARBA00056274"/>
    </source>
</evidence>
<dbReference type="EMBL" id="CP003219">
    <property type="protein sequence ID" value="AEW97930.1"/>
    <property type="molecule type" value="Genomic_DNA"/>
</dbReference>
<dbReference type="PROSITE" id="PS50112">
    <property type="entry name" value="PAS"/>
    <property type="match status" value="1"/>
</dbReference>
<evidence type="ECO:0000256" key="11">
    <source>
        <dbReference type="ARBA" id="ARBA00023211"/>
    </source>
</evidence>
<dbReference type="InterPro" id="IPR003594">
    <property type="entry name" value="HATPase_dom"/>
</dbReference>
<keyword evidence="9" id="KW-0460">Magnesium</keyword>
<dbReference type="FunFam" id="3.60.40.10:FF:000005">
    <property type="entry name" value="Serine/threonine protein phosphatase"/>
    <property type="match status" value="1"/>
</dbReference>
<dbReference type="Pfam" id="PF13581">
    <property type="entry name" value="HATPase_c_2"/>
    <property type="match status" value="1"/>
</dbReference>
<dbReference type="InterPro" id="IPR000014">
    <property type="entry name" value="PAS"/>
</dbReference>
<comment type="function">
    <text evidence="13">Primarily acts as an independent SigF regulator that is sensitive to the osmosensory signal, mediating the cross talk of PknD with the SigF regulon. Possesses both phosphatase and kinase activities. The kinase domain functions as a classic anti-sigma factor-like kinase to phosphorylate the anti-anti-sigma factor domain at the canonical regulatory site, and the phosphatase domain antagonizes this activity.</text>
</comment>
<keyword evidence="5" id="KW-0547">Nucleotide-binding</keyword>
<dbReference type="InterPro" id="IPR001610">
    <property type="entry name" value="PAC"/>
</dbReference>
<dbReference type="SMART" id="SM00065">
    <property type="entry name" value="GAF"/>
    <property type="match status" value="1"/>
</dbReference>
<dbReference type="SMART" id="SM00086">
    <property type="entry name" value="PAC"/>
    <property type="match status" value="1"/>
</dbReference>
<dbReference type="Gene3D" id="3.30.565.10">
    <property type="entry name" value="Histidine kinase-like ATPase, C-terminal domain"/>
    <property type="match status" value="1"/>
</dbReference>
<accession>F8JRP1</accession>
<dbReference type="CDD" id="cd00130">
    <property type="entry name" value="PAS"/>
    <property type="match status" value="1"/>
</dbReference>
<evidence type="ECO:0000256" key="1">
    <source>
        <dbReference type="ARBA" id="ARBA00013081"/>
    </source>
</evidence>
<dbReference type="InterPro" id="IPR052016">
    <property type="entry name" value="Bact_Sigma-Reg"/>
</dbReference>
<dbReference type="Gene3D" id="3.60.40.10">
    <property type="entry name" value="PPM-type phosphatase domain"/>
    <property type="match status" value="1"/>
</dbReference>
<dbReference type="GO" id="GO:0005524">
    <property type="term" value="F:ATP binding"/>
    <property type="evidence" value="ECO:0007669"/>
    <property type="project" value="UniProtKB-KW"/>
</dbReference>
<organism evidence="18 19">
    <name type="scientific">Streptantibioticus cattleyicolor (strain ATCC 35852 / DSM 46488 / JCM 4925 / NBRC 14057 / NRRL 8057)</name>
    <name type="common">Streptomyces cattleya</name>
    <dbReference type="NCBI Taxonomy" id="1003195"/>
    <lineage>
        <taxon>Bacteria</taxon>
        <taxon>Bacillati</taxon>
        <taxon>Actinomycetota</taxon>
        <taxon>Actinomycetes</taxon>
        <taxon>Kitasatosporales</taxon>
        <taxon>Streptomycetaceae</taxon>
        <taxon>Streptantibioticus</taxon>
    </lineage>
</organism>
<dbReference type="STRING" id="1003195.SCATT_55590"/>
<evidence type="ECO:0000256" key="9">
    <source>
        <dbReference type="ARBA" id="ARBA00022842"/>
    </source>
</evidence>
<gene>
    <name evidence="18" type="ordered locus">SCATT_55590</name>
</gene>
<accession>G8X162</accession>
<keyword evidence="10" id="KW-0904">Protein phosphatase</keyword>
<evidence type="ECO:0000259" key="16">
    <source>
        <dbReference type="PROSITE" id="PS50112"/>
    </source>
</evidence>
<keyword evidence="19" id="KW-1185">Reference proteome</keyword>
<dbReference type="EC" id="3.1.3.16" evidence="1"/>
<dbReference type="NCBIfam" id="TIGR00229">
    <property type="entry name" value="sensory_box"/>
    <property type="match status" value="1"/>
</dbReference>
<dbReference type="HOGENOM" id="CLU_000445_43_2_11"/>
<dbReference type="KEGG" id="scy:SCATT_55590"/>
<dbReference type="Gene3D" id="3.30.450.20">
    <property type="entry name" value="PAS domain"/>
    <property type="match status" value="1"/>
</dbReference>
<dbReference type="SUPFAM" id="SSF55781">
    <property type="entry name" value="GAF domain-like"/>
    <property type="match status" value="1"/>
</dbReference>
<dbReference type="RefSeq" id="WP_014146260.1">
    <property type="nucleotide sequence ID" value="NC_016111.1"/>
</dbReference>
<dbReference type="PANTHER" id="PTHR43156">
    <property type="entry name" value="STAGE II SPORULATION PROTEIN E-RELATED"/>
    <property type="match status" value="1"/>
</dbReference>
<dbReference type="eggNOG" id="COG2208">
    <property type="taxonomic scope" value="Bacteria"/>
</dbReference>
<evidence type="ECO:0000313" key="18">
    <source>
        <dbReference type="EMBL" id="AEW97930.1"/>
    </source>
</evidence>
<evidence type="ECO:0000256" key="5">
    <source>
        <dbReference type="ARBA" id="ARBA00022741"/>
    </source>
</evidence>
<dbReference type="InterPro" id="IPR003018">
    <property type="entry name" value="GAF"/>
</dbReference>
<comment type="catalytic activity">
    <reaction evidence="12">
        <text>O-phospho-L-seryl-[protein] + H2O = L-seryl-[protein] + phosphate</text>
        <dbReference type="Rhea" id="RHEA:20629"/>
        <dbReference type="Rhea" id="RHEA-COMP:9863"/>
        <dbReference type="Rhea" id="RHEA-COMP:11604"/>
        <dbReference type="ChEBI" id="CHEBI:15377"/>
        <dbReference type="ChEBI" id="CHEBI:29999"/>
        <dbReference type="ChEBI" id="CHEBI:43474"/>
        <dbReference type="ChEBI" id="CHEBI:83421"/>
        <dbReference type="EC" id="3.1.3.16"/>
    </reaction>
</comment>
<dbReference type="SUPFAM" id="SSF81606">
    <property type="entry name" value="PP2C-like"/>
    <property type="match status" value="1"/>
</dbReference>
<dbReference type="GO" id="GO:0004722">
    <property type="term" value="F:protein serine/threonine phosphatase activity"/>
    <property type="evidence" value="ECO:0007669"/>
    <property type="project" value="UniProtKB-EC"/>
</dbReference>
<evidence type="ECO:0000256" key="15">
    <source>
        <dbReference type="ARBA" id="ARBA00081350"/>
    </source>
</evidence>
<evidence type="ECO:0000256" key="6">
    <source>
        <dbReference type="ARBA" id="ARBA00022777"/>
    </source>
</evidence>
<reference evidence="19" key="1">
    <citation type="submission" date="2011-12" db="EMBL/GenBank/DDBJ databases">
        <title>Complete genome sequence of Streptomyces cattleya strain DSM 46488.</title>
        <authorList>
            <person name="Ou H.-Y."/>
            <person name="Li P."/>
            <person name="Zhao C."/>
            <person name="O'Hagan D."/>
            <person name="Deng Z."/>
        </authorList>
    </citation>
    <scope>NUCLEOTIDE SEQUENCE [LARGE SCALE GENOMIC DNA]</scope>
    <source>
        <strain evidence="19">ATCC 35852 / DSM 46488 / JCM 4925 / NBRC 14057 / NRRL 8057</strain>
    </source>
</reference>
<dbReference type="InterPro" id="IPR000700">
    <property type="entry name" value="PAS-assoc_C"/>
</dbReference>
<keyword evidence="11" id="KW-0464">Manganese</keyword>
<dbReference type="Pfam" id="PF07228">
    <property type="entry name" value="SpoIIE"/>
    <property type="match status" value="1"/>
</dbReference>
<dbReference type="CDD" id="cd16936">
    <property type="entry name" value="HATPase_RsbW-like"/>
    <property type="match status" value="1"/>
</dbReference>
<dbReference type="Pfam" id="PF08447">
    <property type="entry name" value="PAS_3"/>
    <property type="match status" value="1"/>
</dbReference>
<keyword evidence="8" id="KW-0067">ATP-binding</keyword>
<feature type="domain" description="PAC" evidence="17">
    <location>
        <begin position="91"/>
        <end position="143"/>
    </location>
</feature>
<evidence type="ECO:0000256" key="4">
    <source>
        <dbReference type="ARBA" id="ARBA00022723"/>
    </source>
</evidence>
<evidence type="ECO:0000256" key="7">
    <source>
        <dbReference type="ARBA" id="ARBA00022801"/>
    </source>
</evidence>
<dbReference type="InterPro" id="IPR036457">
    <property type="entry name" value="PPM-type-like_dom_sf"/>
</dbReference>
<evidence type="ECO:0000256" key="2">
    <source>
        <dbReference type="ARBA" id="ARBA00022553"/>
    </source>
</evidence>
<keyword evidence="6" id="KW-0418">Kinase</keyword>
<evidence type="ECO:0000256" key="10">
    <source>
        <dbReference type="ARBA" id="ARBA00022912"/>
    </source>
</evidence>